<feature type="chain" id="PRO_5046786076" evidence="1">
    <location>
        <begin position="18"/>
        <end position="365"/>
    </location>
</feature>
<dbReference type="InterPro" id="IPR003495">
    <property type="entry name" value="CobW/HypB/UreG_nucleotide-bd"/>
</dbReference>
<keyword evidence="4" id="KW-1185">Reference proteome</keyword>
<feature type="signal peptide" evidence="1">
    <location>
        <begin position="1"/>
        <end position="17"/>
    </location>
</feature>
<gene>
    <name evidence="3" type="ORF">RDV89_11130</name>
</gene>
<name>A0ABU3PXT0_9ACTN</name>
<organism evidence="3 4">
    <name type="scientific">Nocardioides imazamoxiresistens</name>
    <dbReference type="NCBI Taxonomy" id="3231893"/>
    <lineage>
        <taxon>Bacteria</taxon>
        <taxon>Bacillati</taxon>
        <taxon>Actinomycetota</taxon>
        <taxon>Actinomycetes</taxon>
        <taxon>Propionibacteriales</taxon>
        <taxon>Nocardioidaceae</taxon>
        <taxon>Nocardioides</taxon>
    </lineage>
</organism>
<dbReference type="InterPro" id="IPR051927">
    <property type="entry name" value="Zn_Chap_cDPG_Synth"/>
</dbReference>
<dbReference type="PANTHER" id="PTHR43603:SF1">
    <property type="entry name" value="ZINC-REGULATED GTPASE METALLOPROTEIN ACTIVATOR 1"/>
    <property type="match status" value="1"/>
</dbReference>
<dbReference type="InterPro" id="IPR011629">
    <property type="entry name" value="CobW-like_C"/>
</dbReference>
<keyword evidence="1" id="KW-0732">Signal</keyword>
<dbReference type="SUPFAM" id="SSF90002">
    <property type="entry name" value="Hypothetical protein YjiA, C-terminal domain"/>
    <property type="match status" value="1"/>
</dbReference>
<proteinExistence type="predicted"/>
<evidence type="ECO:0000256" key="1">
    <source>
        <dbReference type="SAM" id="SignalP"/>
    </source>
</evidence>
<reference evidence="3 4" key="1">
    <citation type="submission" date="2023-08" db="EMBL/GenBank/DDBJ databases">
        <title>Nocardioides seae sp. nov., a bacterium isolated from a soil.</title>
        <authorList>
            <person name="Wang X."/>
        </authorList>
    </citation>
    <scope>NUCLEOTIDE SEQUENCE [LARGE SCALE GENOMIC DNA]</scope>
    <source>
        <strain evidence="3 4">YZH12</strain>
    </source>
</reference>
<protein>
    <submittedName>
        <fullName evidence="3">GTP-binding protein</fullName>
    </submittedName>
</protein>
<dbReference type="InterPro" id="IPR027417">
    <property type="entry name" value="P-loop_NTPase"/>
</dbReference>
<evidence type="ECO:0000313" key="4">
    <source>
        <dbReference type="Proteomes" id="UP001268542"/>
    </source>
</evidence>
<dbReference type="SMART" id="SM00833">
    <property type="entry name" value="CobW_C"/>
    <property type="match status" value="1"/>
</dbReference>
<accession>A0ABU3PXT0</accession>
<dbReference type="Gene3D" id="3.40.50.300">
    <property type="entry name" value="P-loop containing nucleotide triphosphate hydrolases"/>
    <property type="match status" value="1"/>
</dbReference>
<comment type="caution">
    <text evidence="3">The sequence shown here is derived from an EMBL/GenBank/DDBJ whole genome shotgun (WGS) entry which is preliminary data.</text>
</comment>
<feature type="domain" description="CobW C-terminal" evidence="2">
    <location>
        <begin position="245"/>
        <end position="335"/>
    </location>
</feature>
<dbReference type="RefSeq" id="WP_315733116.1">
    <property type="nucleotide sequence ID" value="NZ_JAVYII010000004.1"/>
</dbReference>
<evidence type="ECO:0000313" key="3">
    <source>
        <dbReference type="EMBL" id="MDT9593622.1"/>
    </source>
</evidence>
<sequence>MRASVVLVTGAAPAAMAATQLSLLWDLPHAVAVRHHIDLDRGVLERVVSDLGGVVEREEVTLEHACVSCALREDVLPTLDRLARDGRWRTIVAQLPVGAEGEQVCSVLAWDPALARRLKVAAVVAAVDGASVVEDLLGDDTLADRGLASSHDDERGLGEVACSMVEYADVVVAHGVDEAAVSSTSGTARALLQVLARPDVPVVQGADLLAGADLLQRPPHQHARTRAWSSHLRDAPVPPAPRDDVWTLDLHADAPFHPERLLEHLEELASGPFRTRGCFWLPTRPDQALLWEGAGGHLAIGAGEAWGRRPRRTRLTYVGVGSPPAHLAAAFESLLLAPAAYGPGIAWHLAEDGFEPWLGPLRDVA</sequence>
<dbReference type="EMBL" id="JAVYII010000004">
    <property type="protein sequence ID" value="MDT9593622.1"/>
    <property type="molecule type" value="Genomic_DNA"/>
</dbReference>
<dbReference type="PANTHER" id="PTHR43603">
    <property type="entry name" value="COBW DOMAIN-CONTAINING PROTEIN DDB_G0274527"/>
    <property type="match status" value="1"/>
</dbReference>
<dbReference type="Pfam" id="PF02492">
    <property type="entry name" value="cobW"/>
    <property type="match status" value="1"/>
</dbReference>
<dbReference type="Proteomes" id="UP001268542">
    <property type="component" value="Unassembled WGS sequence"/>
</dbReference>
<evidence type="ECO:0000259" key="2">
    <source>
        <dbReference type="SMART" id="SM00833"/>
    </source>
</evidence>
<dbReference type="Pfam" id="PF07683">
    <property type="entry name" value="CobW_C"/>
    <property type="match status" value="1"/>
</dbReference>